<dbReference type="EMBL" id="LT960551">
    <property type="protein sequence ID" value="SOK58318.1"/>
    <property type="molecule type" value="Genomic_DNA"/>
</dbReference>
<dbReference type="KEGG" id="vg:40100459"/>
<name>A0A2C9CYB3_9CAUD</name>
<dbReference type="EMBL" id="LR596615">
    <property type="protein sequence ID" value="VUE36087.1"/>
    <property type="molecule type" value="Genomic_DNA"/>
</dbReference>
<accession>A0A2C9CYB3</accession>
<dbReference type="Proteomes" id="UP000240931">
    <property type="component" value="Segment"/>
</dbReference>
<sequence length="107" mass="13060">MKRKIKFKDDIPKYVWLGNRGFPNQHTIITYHDNSIIRVSDAPNYRSALERIYTFSKQCRNNDEILKYEFALCHYVDDEDEDTFYLLLLPFNEWYKHIDMDHKYGTE</sequence>
<organism evidence="1 3">
    <name type="scientific">Yersinia phage fHe-Yen9-04</name>
    <dbReference type="NCBI Taxonomy" id="2052742"/>
    <lineage>
        <taxon>Viruses</taxon>
        <taxon>Duplodnaviria</taxon>
        <taxon>Heunggongvirae</taxon>
        <taxon>Uroviricota</taxon>
        <taxon>Caudoviricetes</taxon>
        <taxon>Eneladusvirus</taxon>
        <taxon>Eneladusvirus Yen904</taxon>
    </lineage>
</organism>
<protein>
    <submittedName>
        <fullName evidence="1">Uncharacterized protein</fullName>
    </submittedName>
</protein>
<proteinExistence type="predicted"/>
<reference evidence="2 4" key="3">
    <citation type="submission" date="2019-06" db="EMBL/GenBank/DDBJ databases">
        <authorList>
            <person name="Bower L."/>
            <person name="Leinonen R."/>
        </authorList>
    </citation>
    <scope>NUCLEOTIDE SEQUENCE [LARGE SCALE GENOMIC DNA]</scope>
</reference>
<evidence type="ECO:0000313" key="2">
    <source>
        <dbReference type="EMBL" id="VUE36087.1"/>
    </source>
</evidence>
<keyword evidence="3" id="KW-1185">Reference proteome</keyword>
<evidence type="ECO:0000313" key="4">
    <source>
        <dbReference type="Proteomes" id="UP000317227"/>
    </source>
</evidence>
<dbReference type="OrthoDB" id="23480at10239"/>
<reference evidence="3" key="2">
    <citation type="submission" date="2017-10" db="EMBL/GenBank/DDBJ databases">
        <authorList>
            <person name="Skurnik M."/>
        </authorList>
    </citation>
    <scope>NUCLEOTIDE SEQUENCE [LARGE SCALE GENOMIC DNA]</scope>
</reference>
<gene>
    <name evidence="1" type="primary">g041</name>
</gene>
<evidence type="ECO:0000313" key="3">
    <source>
        <dbReference type="Proteomes" id="UP000240931"/>
    </source>
</evidence>
<evidence type="ECO:0000313" key="1">
    <source>
        <dbReference type="EMBL" id="SOK58318.1"/>
    </source>
</evidence>
<reference evidence="1" key="1">
    <citation type="submission" date="2017-10" db="EMBL/GenBank/DDBJ databases">
        <authorList>
            <person name="Banno H."/>
            <person name="Chua N.-H."/>
        </authorList>
    </citation>
    <scope>NUCLEOTIDE SEQUENCE [LARGE SCALE GENOMIC DNA]</scope>
</reference>
<dbReference type="Proteomes" id="UP000317227">
    <property type="component" value="Segment"/>
</dbReference>
<dbReference type="GeneID" id="40100459"/>
<dbReference type="RefSeq" id="YP_009623651.1">
    <property type="nucleotide sequence ID" value="NC_042116.1"/>
</dbReference>